<evidence type="ECO:0000313" key="2">
    <source>
        <dbReference type="EMBL" id="MFB5191720.1"/>
    </source>
</evidence>
<dbReference type="RefSeq" id="WP_275474141.1">
    <property type="nucleotide sequence ID" value="NZ_CP162940.1"/>
</dbReference>
<keyword evidence="1" id="KW-1133">Transmembrane helix</keyword>
<proteinExistence type="predicted"/>
<reference evidence="2 3" key="1">
    <citation type="journal article" date="2024" name="Int. J. Mol. Sci.">
        <title>Exploration of Alicyclobacillus spp. Genome in Search of Antibiotic Resistance.</title>
        <authorList>
            <person name="Bucka-Kolendo J."/>
            <person name="Kiousi D.E."/>
            <person name="Dekowska A."/>
            <person name="Mikolajczuk-Szczyrba A."/>
            <person name="Karadedos D.M."/>
            <person name="Michael P."/>
            <person name="Galanis A."/>
            <person name="Sokolowska B."/>
        </authorList>
    </citation>
    <scope>NUCLEOTIDE SEQUENCE [LARGE SCALE GENOMIC DNA]</scope>
    <source>
        <strain evidence="2 3">KKP 3000</strain>
    </source>
</reference>
<keyword evidence="1" id="KW-0812">Transmembrane</keyword>
<gene>
    <name evidence="2" type="ORF">KKP3000_000498</name>
</gene>
<accession>A0ABV5AHG9</accession>
<name>A0ABV5AHG9_9BACL</name>
<evidence type="ECO:0000313" key="3">
    <source>
        <dbReference type="Proteomes" id="UP001579974"/>
    </source>
</evidence>
<feature type="transmembrane region" description="Helical" evidence="1">
    <location>
        <begin position="6"/>
        <end position="23"/>
    </location>
</feature>
<evidence type="ECO:0000256" key="1">
    <source>
        <dbReference type="SAM" id="Phobius"/>
    </source>
</evidence>
<sequence>MTAHDIIIGLIIALPVAFFVGRYSTRVAFFHAHTEEKLSVPEFLRSRE</sequence>
<organism evidence="2 3">
    <name type="scientific">Alicyclobacillus fastidiosus</name>
    <dbReference type="NCBI Taxonomy" id="392011"/>
    <lineage>
        <taxon>Bacteria</taxon>
        <taxon>Bacillati</taxon>
        <taxon>Bacillota</taxon>
        <taxon>Bacilli</taxon>
        <taxon>Bacillales</taxon>
        <taxon>Alicyclobacillaceae</taxon>
        <taxon>Alicyclobacillus</taxon>
    </lineage>
</organism>
<keyword evidence="3" id="KW-1185">Reference proteome</keyword>
<dbReference type="Proteomes" id="UP001579974">
    <property type="component" value="Unassembled WGS sequence"/>
</dbReference>
<dbReference type="EMBL" id="JBDXSU010000013">
    <property type="protein sequence ID" value="MFB5191720.1"/>
    <property type="molecule type" value="Genomic_DNA"/>
</dbReference>
<keyword evidence="1" id="KW-0472">Membrane</keyword>
<protein>
    <submittedName>
        <fullName evidence="2">Uncharacterized protein</fullName>
    </submittedName>
</protein>
<comment type="caution">
    <text evidence="2">The sequence shown here is derived from an EMBL/GenBank/DDBJ whole genome shotgun (WGS) entry which is preliminary data.</text>
</comment>